<sequence>MDFITCNAFVVFSTENGYTLSLSPINIRKDKILYVDLASVISEFGEFNKLRKAKSREPAKFHILSGEIQGEFTKLTFDEEYFKLICKNVPNPLTSDVFSFFDDNQDTCSIVVDISFTDFLEKYSEQFEGCW</sequence>
<dbReference type="EMBL" id="CP071491">
    <property type="protein sequence ID" value="QSX16043.1"/>
    <property type="molecule type" value="Genomic_DNA"/>
</dbReference>
<gene>
    <name evidence="1" type="ORF">J1G54_06425</name>
    <name evidence="2" type="ORF">QBL01_06105</name>
</gene>
<accession>A0A084EX64</accession>
<dbReference type="RefSeq" id="WP_021113043.1">
    <property type="nucleotide sequence ID" value="NZ_CBCRUP010000003.1"/>
</dbReference>
<dbReference type="AlphaFoldDB" id="A0A084EX64"/>
<organism evidence="2 3">
    <name type="scientific">Glaesserella parasuis</name>
    <name type="common">Haemophilus parasuis</name>
    <dbReference type="NCBI Taxonomy" id="738"/>
    <lineage>
        <taxon>Bacteria</taxon>
        <taxon>Pseudomonadati</taxon>
        <taxon>Pseudomonadota</taxon>
        <taxon>Gammaproteobacteria</taxon>
        <taxon>Pasteurellales</taxon>
        <taxon>Pasteurellaceae</taxon>
        <taxon>Glaesserella</taxon>
    </lineage>
</organism>
<evidence type="ECO:0000313" key="3">
    <source>
        <dbReference type="Proteomes" id="UP001222296"/>
    </source>
</evidence>
<name>A0A084EX64_GLAPU</name>
<dbReference type="EMBL" id="CP121769">
    <property type="protein sequence ID" value="WGE11131.1"/>
    <property type="molecule type" value="Genomic_DNA"/>
</dbReference>
<evidence type="ECO:0000313" key="2">
    <source>
        <dbReference type="EMBL" id="WGE11131.1"/>
    </source>
</evidence>
<dbReference type="Proteomes" id="UP000662736">
    <property type="component" value="Chromosome"/>
</dbReference>
<reference evidence="1" key="1">
    <citation type="submission" date="2021-03" db="EMBL/GenBank/DDBJ databases">
        <title>Characterization of a novel Integrative Conjugative Element in Glaesserella parasuis.</title>
        <authorList>
            <person name="Hu G."/>
            <person name="Sun H."/>
        </authorList>
    </citation>
    <scope>NUCLEOTIDE SEQUENCE</scope>
    <source>
        <strain evidence="1">GHP1807</strain>
    </source>
</reference>
<proteinExistence type="predicted"/>
<protein>
    <submittedName>
        <fullName evidence="2">Uncharacterized protein</fullName>
    </submittedName>
</protein>
<reference evidence="2" key="2">
    <citation type="submission" date="2023-04" db="EMBL/GenBank/DDBJ databases">
        <title>Molecular characterization of the Integrative and Conjugative elements harboring multidrug-resistance gene from Glaesserella (Haemophilus) parasuis.</title>
        <authorList>
            <person name="Che Y."/>
            <person name="Zhou L."/>
        </authorList>
    </citation>
    <scope>NUCLEOTIDE SEQUENCE</scope>
    <source>
        <strain evidence="2">Z44</strain>
    </source>
</reference>
<evidence type="ECO:0000313" key="1">
    <source>
        <dbReference type="EMBL" id="QSX16043.1"/>
    </source>
</evidence>
<dbReference type="Proteomes" id="UP001222296">
    <property type="component" value="Chromosome"/>
</dbReference>